<dbReference type="GO" id="GO:0031177">
    <property type="term" value="F:phosphopantetheine binding"/>
    <property type="evidence" value="ECO:0007669"/>
    <property type="project" value="InterPro"/>
</dbReference>
<dbReference type="PANTHER" id="PTHR43775">
    <property type="entry name" value="FATTY ACID SYNTHASE"/>
    <property type="match status" value="1"/>
</dbReference>
<evidence type="ECO:0000259" key="6">
    <source>
        <dbReference type="PROSITE" id="PS52004"/>
    </source>
</evidence>
<keyword evidence="4" id="KW-0511">Multifunctional enzyme</keyword>
<dbReference type="Gene3D" id="3.40.50.720">
    <property type="entry name" value="NAD(P)-binding Rossmann-like Domain"/>
    <property type="match status" value="2"/>
</dbReference>
<dbReference type="Pfam" id="PF08240">
    <property type="entry name" value="ADH_N"/>
    <property type="match status" value="1"/>
</dbReference>
<evidence type="ECO:0000313" key="7">
    <source>
        <dbReference type="EMBL" id="KAK9815594.1"/>
    </source>
</evidence>
<feature type="domain" description="Ketosynthase family 3 (KS3)" evidence="6">
    <location>
        <begin position="659"/>
        <end position="1563"/>
    </location>
</feature>
<sequence length="2417" mass="252658">MTQVHALSADGRCKAFGAEADGYGRGEGYTAVVLEELSAAGAEHTIALVAGSAVNQDGRSSGLTAPHGPSQQALITSAMAEAGTPFLHYASTHGTGTPLGDPIETGALRKARNVRQVIQILPQGHPLLSRAAQQDDHHMSFLLDLTHPAVAYLWHHRVQGFAIVASALVTASASTSDARPGMRTSSAGVSTFRDHIIVDSNGQVKAVGINFRDVLNVLGMYPGDPGPPGGDCSGTILRVGAGVSGLVPGDAVFGLAAGSLGTHVQASAQTMVLKPACLSFEQAATIPTVFTTVHSAFRQAANVQPGERVLIHAAAGGVGLAALQMTATLDACPIATAGAPPKRALLRSFGVRSVLASRKTCFTDSVMHLGGADMVLNSLTSSGMVAASAATLCLNGRLVEISKREIWSPQRIAQERPDVAYTLLAVDFMSEAALNSALKRVDAPKNWRHIVSLAPTSHQVLFSSVASLLGSVGQASYSAANAALDGLAASWQQQGSCAVSIQWGAWAGAGMAGQDAGTAARVARTGMALLPPAAGLAALSGILSAGSSGSLTSSTSALISVTPFKWDKFLDRFGSQPVPSLFGEFTSPSIQTGPSANATAATAVGKHAALSAMPPAARHAFLLAHVQLAVTNAIGSAVSPDESLMAAGLDSLGAVELKNSLEATMGMQLPGTLVFDFPTVTAIGDPGDVLTSSLQARDAIGTVPLDHWDVDHLGRSQLTARFGGFLADIEAFDAPFFNISGNEAELMDVQQRILLEASYEAVAQAGSSSGNSSSTCVAVGIASAEYSNYVVPRFTSAVSAYSATGGALSVASGRLAYTFAFKGPTLSVDTACSSSLVAAHLAASYLANETSSRGLVAGVGLQLSPSPTAMFQKAGMLAPDGRCKCLDSAADGYQDVIRAALAVGSLQASQVSSLQMHGTGTPLGDPIEVGAAAAVLINSSTSRAVPLAASIAKSWIGHTEPAAGVMGLLHACMGISHDSTQGIMHLTAVNPHISTVFEMSANKAAKVQGRILMPASGFVEMVAAGVRTLTNSSNVTGCVLASAVIPAPLALPQKHSSTAASRTKVQCVGAESRSLTPAKRLSNAASISTISTQRSFSMPPITPLTPRTPRTPRTPVFLHQPTLAESALVALTGILEESPSLLAQQLTNDELLQSLQVNVQDAVENAIGAPIALDEPLMAAGLDSLGATELQQALQEVLGVELPATLVFDYPTVEAIVAFAQDKLRGASALEVYAGSASPLVALTGGVTIIAGSAGQSALLQQYSSGDATTRVPYTRWDVDAPALANPDGSPLPQFGSFVEDADQFDCTAFGMVPSEAVTMDPQQRLLLQTSLEALPNGPASIAGHPIGAFVGIASSDYESLSHHHGVPLSAFSFTAAAPSVASGRIAYAFSLKGPTASVDTACSASLVAAHMAATSFRESPTEGAIVAGVLLCLVPQSTLMLQRASMMSPDGRSKTLDASADGYAAEVDGLQMHSNGTALGDPVEVGAAAAVYLQGSAHASPFTFATVKGYTGHQEAGAGVAGLMEATLLISHSCVPPALHLRHLNPHTRCWVAPPAQVLMGQALYNRHPRTRQHPLLATDVSLTSGLYIHAAHTVDAAAAEAAETVLETVAADNALLHMPEEERLMHLQATVMTEVRAMLGHAVHPDEPLMAVGLDSRGGMELRRTLAEAVGMQLPVTLLYDYQSVSAIVDYINGLCLAATGTADEQRAGAHADEWDGGFNANRGPSAAAADAKPSDLMKTLRGPATTRPLFLAAPGVANAQSAYFSFSSFLQWSDQPIYVLDKDNDLTIAQLAAVNAADILKVQPEGPYLLGGHSYGGAVAMEIALILESWGCEVGLVLIMDTPRPEQVRTLQPDATEATDEDNLELIEMILGALGRDALGLGSSIAHPRESDEWKAMTMEQKYAFFAPIWRVMRDDNMSVEQVKEHVQYVALSVKKGSQISDLRHHRFQGTLQGGQVVYFRGATPGACTYFDDCKDGLLPHAACWYDLCQDLQVIDVPGDHFSLLRQGDEDMQVIVTALKQLLAPFGWTEQVRREVKEYTMSREEVNEIDAYLQQMGVKDEVLRRRVEGALPWTDEQGLQAASAAIAHRPITQLNSPQHASLDSSLPSVFVVVDADRSLGPLHDVLALVPRPCFALQLPQDNVLAQTASIQQIATAMHATLRAQQPSGPHAAYGTISRHSTGHEVYKSVSRHASGVIGTQHLDLVTAWPGPDLPVPVVPINRLSAQDRHGAGAACPTGMPLVRLPLWIVHNERGDASANLRQLAQMLNLPCYGITMPPDAHRFASMSELAAAYTQTMTAVQPTGPHLIMGTSIVGCLLAYHMAMHLQAQGWPAKLILLDGCAVLPDLPLHEPTWYALFHLLRDMGTFRGSIGELVDIVRTGTSPARQLKLVSAFMPHGLGTAEALLRGHSCGRL</sequence>
<dbReference type="SUPFAM" id="SSF53901">
    <property type="entry name" value="Thiolase-like"/>
    <property type="match status" value="5"/>
</dbReference>
<dbReference type="Gene3D" id="3.40.50.1820">
    <property type="entry name" value="alpha/beta hydrolase"/>
    <property type="match status" value="2"/>
</dbReference>
<dbReference type="Proteomes" id="UP001489004">
    <property type="component" value="Unassembled WGS sequence"/>
</dbReference>
<dbReference type="Pfam" id="PF00975">
    <property type="entry name" value="Thioesterase"/>
    <property type="match status" value="2"/>
</dbReference>
<dbReference type="InterPro" id="IPR014030">
    <property type="entry name" value="Ketoacyl_synth_N"/>
</dbReference>
<organism evidence="7 8">
    <name type="scientific">[Myrmecia] bisecta</name>
    <dbReference type="NCBI Taxonomy" id="41462"/>
    <lineage>
        <taxon>Eukaryota</taxon>
        <taxon>Viridiplantae</taxon>
        <taxon>Chlorophyta</taxon>
        <taxon>core chlorophytes</taxon>
        <taxon>Trebouxiophyceae</taxon>
        <taxon>Trebouxiales</taxon>
        <taxon>Trebouxiaceae</taxon>
        <taxon>Myrmecia</taxon>
    </lineage>
</organism>
<dbReference type="InterPro" id="IPR020841">
    <property type="entry name" value="PKS_Beta-ketoAc_synthase_dom"/>
</dbReference>
<name>A0AAW1Q5T4_9CHLO</name>
<dbReference type="InterPro" id="IPR050091">
    <property type="entry name" value="PKS_NRPS_Biosynth_Enz"/>
</dbReference>
<dbReference type="InterPro" id="IPR011032">
    <property type="entry name" value="GroES-like_sf"/>
</dbReference>
<dbReference type="Gene3D" id="3.90.180.10">
    <property type="entry name" value="Medium-chain alcohol dehydrogenases, catalytic domain"/>
    <property type="match status" value="1"/>
</dbReference>
<dbReference type="InterPro" id="IPR001031">
    <property type="entry name" value="Thioesterase"/>
</dbReference>
<dbReference type="CDD" id="cd05195">
    <property type="entry name" value="enoyl_red"/>
    <property type="match status" value="1"/>
</dbReference>
<feature type="domain" description="Carrier" evidence="5">
    <location>
        <begin position="614"/>
        <end position="691"/>
    </location>
</feature>
<evidence type="ECO:0000313" key="8">
    <source>
        <dbReference type="Proteomes" id="UP001489004"/>
    </source>
</evidence>
<dbReference type="PROSITE" id="PS50075">
    <property type="entry name" value="CARRIER"/>
    <property type="match status" value="3"/>
</dbReference>
<keyword evidence="8" id="KW-1185">Reference proteome</keyword>
<dbReference type="InterPro" id="IPR013154">
    <property type="entry name" value="ADH-like_N"/>
</dbReference>
<evidence type="ECO:0008006" key="9">
    <source>
        <dbReference type="Google" id="ProtNLM"/>
    </source>
</evidence>
<keyword evidence="2" id="KW-0597">Phosphoprotein</keyword>
<dbReference type="SMART" id="SM00825">
    <property type="entry name" value="PKS_KS"/>
    <property type="match status" value="2"/>
</dbReference>
<dbReference type="SMART" id="SM00829">
    <property type="entry name" value="PKS_ER"/>
    <property type="match status" value="1"/>
</dbReference>
<accession>A0AAW1Q5T4</accession>
<dbReference type="PANTHER" id="PTHR43775:SF37">
    <property type="entry name" value="SI:DKEY-61P9.11"/>
    <property type="match status" value="1"/>
</dbReference>
<dbReference type="GO" id="GO:0006633">
    <property type="term" value="P:fatty acid biosynthetic process"/>
    <property type="evidence" value="ECO:0007669"/>
    <property type="project" value="TreeGrafter"/>
</dbReference>
<keyword evidence="3" id="KW-0808">Transferase</keyword>
<dbReference type="InterPro" id="IPR029058">
    <property type="entry name" value="AB_hydrolase_fold"/>
</dbReference>
<dbReference type="InterPro" id="IPR036736">
    <property type="entry name" value="ACP-like_sf"/>
</dbReference>
<dbReference type="InterPro" id="IPR057326">
    <property type="entry name" value="KR_dom"/>
</dbReference>
<dbReference type="InterPro" id="IPR020843">
    <property type="entry name" value="ER"/>
</dbReference>
<dbReference type="InterPro" id="IPR009081">
    <property type="entry name" value="PP-bd_ACP"/>
</dbReference>
<dbReference type="SMART" id="SM00823">
    <property type="entry name" value="PKS_PP"/>
    <property type="match status" value="3"/>
</dbReference>
<dbReference type="GO" id="GO:0004312">
    <property type="term" value="F:fatty acid synthase activity"/>
    <property type="evidence" value="ECO:0007669"/>
    <property type="project" value="TreeGrafter"/>
</dbReference>
<dbReference type="EMBL" id="JALJOR010000006">
    <property type="protein sequence ID" value="KAK9815594.1"/>
    <property type="molecule type" value="Genomic_DNA"/>
</dbReference>
<dbReference type="SMART" id="SM00822">
    <property type="entry name" value="PKS_KR"/>
    <property type="match status" value="1"/>
</dbReference>
<keyword evidence="1" id="KW-0596">Phosphopantetheine</keyword>
<dbReference type="Pfam" id="PF08659">
    <property type="entry name" value="KR"/>
    <property type="match status" value="1"/>
</dbReference>
<evidence type="ECO:0000256" key="4">
    <source>
        <dbReference type="ARBA" id="ARBA00023268"/>
    </source>
</evidence>
<dbReference type="GO" id="GO:0016491">
    <property type="term" value="F:oxidoreductase activity"/>
    <property type="evidence" value="ECO:0007669"/>
    <property type="project" value="InterPro"/>
</dbReference>
<dbReference type="Gene3D" id="1.10.1200.10">
    <property type="entry name" value="ACP-like"/>
    <property type="match status" value="3"/>
</dbReference>
<dbReference type="InterPro" id="IPR016039">
    <property type="entry name" value="Thiolase-like"/>
</dbReference>
<dbReference type="SUPFAM" id="SSF50129">
    <property type="entry name" value="GroES-like"/>
    <property type="match status" value="1"/>
</dbReference>
<reference evidence="7 8" key="1">
    <citation type="journal article" date="2024" name="Nat. Commun.">
        <title>Phylogenomics reveals the evolutionary origins of lichenization in chlorophyte algae.</title>
        <authorList>
            <person name="Puginier C."/>
            <person name="Libourel C."/>
            <person name="Otte J."/>
            <person name="Skaloud P."/>
            <person name="Haon M."/>
            <person name="Grisel S."/>
            <person name="Petersen M."/>
            <person name="Berrin J.G."/>
            <person name="Delaux P.M."/>
            <person name="Dal Grande F."/>
            <person name="Keller J."/>
        </authorList>
    </citation>
    <scope>NUCLEOTIDE SEQUENCE [LARGE SCALE GENOMIC DNA]</scope>
    <source>
        <strain evidence="7 8">SAG 2043</strain>
    </source>
</reference>
<dbReference type="Pfam" id="PF02801">
    <property type="entry name" value="Ketoacyl-synt_C"/>
    <property type="match status" value="1"/>
</dbReference>
<comment type="caution">
    <text evidence="7">The sequence shown here is derived from an EMBL/GenBank/DDBJ whole genome shotgun (WGS) entry which is preliminary data.</text>
</comment>
<dbReference type="InterPro" id="IPR036291">
    <property type="entry name" value="NAD(P)-bd_dom_sf"/>
</dbReference>
<dbReference type="SUPFAM" id="SSF47336">
    <property type="entry name" value="ACP-like"/>
    <property type="match status" value="3"/>
</dbReference>
<evidence type="ECO:0000256" key="3">
    <source>
        <dbReference type="ARBA" id="ARBA00022679"/>
    </source>
</evidence>
<dbReference type="SUPFAM" id="SSF53474">
    <property type="entry name" value="alpha/beta-Hydrolases"/>
    <property type="match status" value="2"/>
</dbReference>
<dbReference type="SUPFAM" id="SSF51735">
    <property type="entry name" value="NAD(P)-binding Rossmann-fold domains"/>
    <property type="match status" value="2"/>
</dbReference>
<feature type="domain" description="Carrier" evidence="5">
    <location>
        <begin position="1146"/>
        <end position="1224"/>
    </location>
</feature>
<proteinExistence type="predicted"/>
<dbReference type="InterPro" id="IPR014031">
    <property type="entry name" value="Ketoacyl_synth_C"/>
</dbReference>
<feature type="domain" description="Ketosynthase family 3 (KS3)" evidence="6">
    <location>
        <begin position="1"/>
        <end position="200"/>
    </location>
</feature>
<dbReference type="InterPro" id="IPR013968">
    <property type="entry name" value="PKS_KR"/>
</dbReference>
<dbReference type="PROSITE" id="PS52004">
    <property type="entry name" value="KS3_2"/>
    <property type="match status" value="2"/>
</dbReference>
<dbReference type="Gene3D" id="3.40.47.10">
    <property type="match status" value="5"/>
</dbReference>
<evidence type="ECO:0000259" key="5">
    <source>
        <dbReference type="PROSITE" id="PS50075"/>
    </source>
</evidence>
<evidence type="ECO:0000256" key="1">
    <source>
        <dbReference type="ARBA" id="ARBA00022450"/>
    </source>
</evidence>
<evidence type="ECO:0000256" key="2">
    <source>
        <dbReference type="ARBA" id="ARBA00022553"/>
    </source>
</evidence>
<dbReference type="Pfam" id="PF00550">
    <property type="entry name" value="PP-binding"/>
    <property type="match status" value="3"/>
</dbReference>
<protein>
    <recommendedName>
        <fullName evidence="9">Polyketide synthase</fullName>
    </recommendedName>
</protein>
<gene>
    <name evidence="7" type="ORF">WJX72_006498</name>
</gene>
<dbReference type="Pfam" id="PF00109">
    <property type="entry name" value="ketoacyl-synt"/>
    <property type="match status" value="3"/>
</dbReference>
<feature type="domain" description="Carrier" evidence="5">
    <location>
        <begin position="1620"/>
        <end position="1698"/>
    </location>
</feature>
<dbReference type="InterPro" id="IPR020806">
    <property type="entry name" value="PKS_PP-bd"/>
</dbReference>
<dbReference type="CDD" id="cd00833">
    <property type="entry name" value="PKS"/>
    <property type="match status" value="2"/>
</dbReference>